<dbReference type="AlphaFoldDB" id="A0A0R3SPC7"/>
<feature type="compositionally biased region" description="Pro residues" evidence="11">
    <location>
        <begin position="836"/>
        <end position="846"/>
    </location>
</feature>
<keyword evidence="3" id="KW-1003">Cell membrane</keyword>
<accession>A0A0R3SPC7</accession>
<comment type="similarity">
    <text evidence="2">Belongs to the glypican family.</text>
</comment>
<evidence type="ECO:0000256" key="1">
    <source>
        <dbReference type="ARBA" id="ARBA00004609"/>
    </source>
</evidence>
<evidence type="ECO:0000256" key="8">
    <source>
        <dbReference type="ARBA" id="ARBA00023180"/>
    </source>
</evidence>
<evidence type="ECO:0000256" key="7">
    <source>
        <dbReference type="ARBA" id="ARBA00023136"/>
    </source>
</evidence>
<evidence type="ECO:0000256" key="11">
    <source>
        <dbReference type="SAM" id="MobiDB-lite"/>
    </source>
</evidence>
<dbReference type="EMBL" id="UYSG01010879">
    <property type="protein sequence ID" value="VDL59115.1"/>
    <property type="molecule type" value="Genomic_DNA"/>
</dbReference>
<evidence type="ECO:0000256" key="3">
    <source>
        <dbReference type="ARBA" id="ARBA00022475"/>
    </source>
</evidence>
<feature type="compositionally biased region" description="Low complexity" evidence="11">
    <location>
        <begin position="740"/>
        <end position="750"/>
    </location>
</feature>
<evidence type="ECO:0000256" key="4">
    <source>
        <dbReference type="ARBA" id="ARBA00022622"/>
    </source>
</evidence>
<dbReference type="GO" id="GO:0005886">
    <property type="term" value="C:plasma membrane"/>
    <property type="evidence" value="ECO:0007669"/>
    <property type="project" value="UniProtKB-SubCell"/>
</dbReference>
<dbReference type="Proteomes" id="UP000274504">
    <property type="component" value="Unassembled WGS sequence"/>
</dbReference>
<feature type="compositionally biased region" description="Low complexity" evidence="11">
    <location>
        <begin position="697"/>
        <end position="718"/>
    </location>
</feature>
<gene>
    <name evidence="12" type="ORF">HDID_LOCUS6797</name>
</gene>
<keyword evidence="4" id="KW-0336">GPI-anchor</keyword>
<feature type="region of interest" description="Disordered" evidence="11">
    <location>
        <begin position="418"/>
        <end position="949"/>
    </location>
</feature>
<feature type="compositionally biased region" description="Low complexity" evidence="11">
    <location>
        <begin position="624"/>
        <end position="660"/>
    </location>
</feature>
<feature type="compositionally biased region" description="Pro residues" evidence="11">
    <location>
        <begin position="784"/>
        <end position="794"/>
    </location>
</feature>
<dbReference type="InterPro" id="IPR001863">
    <property type="entry name" value="Glypican"/>
</dbReference>
<feature type="compositionally biased region" description="Polar residues" evidence="11">
    <location>
        <begin position="345"/>
        <end position="356"/>
    </location>
</feature>
<keyword evidence="8" id="KW-0325">Glycoprotein</keyword>
<keyword evidence="5" id="KW-0732">Signal</keyword>
<feature type="compositionally biased region" description="Basic and acidic residues" evidence="11">
    <location>
        <begin position="860"/>
        <end position="873"/>
    </location>
</feature>
<comment type="subcellular location">
    <subcellularLocation>
        <location evidence="1">Cell membrane</location>
        <topology evidence="1">Lipid-anchor</topology>
        <topology evidence="1">GPI-anchor</topology>
    </subcellularLocation>
</comment>
<evidence type="ECO:0000256" key="6">
    <source>
        <dbReference type="ARBA" id="ARBA00022974"/>
    </source>
</evidence>
<dbReference type="Pfam" id="PF01153">
    <property type="entry name" value="Glypican"/>
    <property type="match status" value="1"/>
</dbReference>
<sequence>MHPFANMEFYRFIRRRPFIVYILEFSYSSSFASTRPECILAFARFRYCGTYCGGREGSQAEICPAACDNFMKACFINAMPSNPSNSLPSVWSQLINGITMTTKRLERTQNFASVNKDLHIFLSEAITYVHQKYASVKPSLLQECKYSGGSGSSTSNSAGGYKQSGNSWPFSHRLRRSLDNSTLDDEPMLLRAKRQGSYPGAAWQQPDSQSAWGVPPTPLGGGNNQKSPPQSSHGSSSYQFYFQPSRRTSGGGGSVGGGNAASYSGVQELFDRASQNVCPATTVPNAACWNPQPVSQSSQSKRYTGIISDLQTLTSGLETMNSQNNGDPEAFELGARMLAEVKMRNATSSAPNSSYGGPSLLQPMGPSPAGQMYGQTPVRSHDPWRTGGGAVMNNYGASQPMMQLPPMAGNNAGGYAPGGNYQMPPGSQGGGSDMVPNHVDMDAAESGYDSAGGPPVPGTPSLLPQQPPQYPGGFPLQPPQSPSRQPPGYPPQVPPSVEPIQPNQPWGVPPPISGGADTEGSGFGEPAPAPSPPNQSGGGGGGGNNVPWGQGGTPWGQQPGPVPPLSQSNPWESQPVQPVQQPQPSPPEVWQPSPLNPDQQQGSGDGGGGVLPGPEAFPPLVEIAPTTATTSTALPTTTTAVTTSRRPTATTTTTTTTAAPRVEIINSSLPLPPTQPMGGFDDDEDFGIQTPVPPSRQIPSQIPWSSQSPQQSGQQQFGQGAGGYFPDSSSQGTINQGEVQPMELPQPQQGQGLGQGHELPPPDCSPEAMASAGSGVDPRCLPGGVPPGSIPYPGQPGVVPQQPVFSAPQAGGIDLEGEEEGGQGKGSGMSPDDVLEPPPPPPPHQGPQPGYIGYPGVGETSHEQQRPDFHELPGYDGLVPTHTPDTPRPPSIDIDRPHQPPPTKKPPLISKPQKPLPPPRELPPDIWLPVPELKPGDPRLPDSKLFLPDFPPHRGRPMLGERSNSGFSDGVNTSLLAVITTLIINAVLRG</sequence>
<keyword evidence="9" id="KW-0357">Heparan sulfate</keyword>
<feature type="compositionally biased region" description="Low complexity" evidence="11">
    <location>
        <begin position="795"/>
        <end position="804"/>
    </location>
</feature>
<evidence type="ECO:0000313" key="13">
    <source>
        <dbReference type="Proteomes" id="UP000274504"/>
    </source>
</evidence>
<evidence type="ECO:0000313" key="14">
    <source>
        <dbReference type="WBParaSite" id="HDID_0000679901-mRNA-1"/>
    </source>
</evidence>
<reference evidence="14" key="1">
    <citation type="submission" date="2016-04" db="UniProtKB">
        <authorList>
            <consortium name="WormBaseParasite"/>
        </authorList>
    </citation>
    <scope>IDENTIFICATION</scope>
</reference>
<evidence type="ECO:0000313" key="12">
    <source>
        <dbReference type="EMBL" id="VDL59115.1"/>
    </source>
</evidence>
<dbReference type="WBParaSite" id="HDID_0000679901-mRNA-1">
    <property type="protein sequence ID" value="HDID_0000679901-mRNA-1"/>
    <property type="gene ID" value="HDID_0000679901"/>
</dbReference>
<feature type="compositionally biased region" description="Pro residues" evidence="11">
    <location>
        <begin position="465"/>
        <end position="497"/>
    </location>
</feature>
<feature type="compositionally biased region" description="Low complexity" evidence="11">
    <location>
        <begin position="570"/>
        <end position="580"/>
    </location>
</feature>
<feature type="compositionally biased region" description="Low complexity" evidence="11">
    <location>
        <begin position="590"/>
        <end position="602"/>
    </location>
</feature>
<dbReference type="GO" id="GO:0009966">
    <property type="term" value="P:regulation of signal transduction"/>
    <property type="evidence" value="ECO:0007669"/>
    <property type="project" value="InterPro"/>
</dbReference>
<proteinExistence type="inferred from homology"/>
<reference evidence="12 13" key="2">
    <citation type="submission" date="2018-11" db="EMBL/GenBank/DDBJ databases">
        <authorList>
            <consortium name="Pathogen Informatics"/>
        </authorList>
    </citation>
    <scope>NUCLEOTIDE SEQUENCE [LARGE SCALE GENOMIC DNA]</scope>
</reference>
<evidence type="ECO:0000256" key="10">
    <source>
        <dbReference type="ARBA" id="ARBA00023288"/>
    </source>
</evidence>
<feature type="compositionally biased region" description="Gly residues" evidence="11">
    <location>
        <begin position="536"/>
        <end position="554"/>
    </location>
</feature>
<evidence type="ECO:0000256" key="5">
    <source>
        <dbReference type="ARBA" id="ARBA00022729"/>
    </source>
</evidence>
<feature type="compositionally biased region" description="Low complexity" evidence="11">
    <location>
        <begin position="227"/>
        <end position="242"/>
    </location>
</feature>
<evidence type="ECO:0000256" key="2">
    <source>
        <dbReference type="ARBA" id="ARBA00010260"/>
    </source>
</evidence>
<feature type="region of interest" description="Disordered" evidence="11">
    <location>
        <begin position="196"/>
        <end position="256"/>
    </location>
</feature>
<keyword evidence="10" id="KW-0449">Lipoprotein</keyword>
<feature type="compositionally biased region" description="Polar residues" evidence="11">
    <location>
        <begin position="727"/>
        <end position="738"/>
    </location>
</feature>
<evidence type="ECO:0000256" key="9">
    <source>
        <dbReference type="ARBA" id="ARBA00023207"/>
    </source>
</evidence>
<organism evidence="14">
    <name type="scientific">Hymenolepis diminuta</name>
    <name type="common">Rat tapeworm</name>
    <dbReference type="NCBI Taxonomy" id="6216"/>
    <lineage>
        <taxon>Eukaryota</taxon>
        <taxon>Metazoa</taxon>
        <taxon>Spiralia</taxon>
        <taxon>Lophotrochozoa</taxon>
        <taxon>Platyhelminthes</taxon>
        <taxon>Cestoda</taxon>
        <taxon>Eucestoda</taxon>
        <taxon>Cyclophyllidea</taxon>
        <taxon>Hymenolepididae</taxon>
        <taxon>Hymenolepis</taxon>
    </lineage>
</organism>
<dbReference type="STRING" id="6216.A0A0R3SPC7"/>
<name>A0A0R3SPC7_HYMDI</name>
<dbReference type="GO" id="GO:0098552">
    <property type="term" value="C:side of membrane"/>
    <property type="evidence" value="ECO:0007669"/>
    <property type="project" value="UniProtKB-KW"/>
</dbReference>
<dbReference type="OrthoDB" id="6257497at2759"/>
<feature type="region of interest" description="Disordered" evidence="11">
    <location>
        <begin position="345"/>
        <end position="391"/>
    </location>
</feature>
<protein>
    <submittedName>
        <fullName evidence="14">FZ domain-containing protein</fullName>
    </submittedName>
</protein>
<keyword evidence="6" id="KW-0654">Proteoglycan</keyword>
<keyword evidence="7" id="KW-0472">Membrane</keyword>